<dbReference type="InterPro" id="IPR049886">
    <property type="entry name" value="CFI_box_CTERM_dom"/>
</dbReference>
<accession>A0A1I4DKK8</accession>
<protein>
    <submittedName>
        <fullName evidence="1">Uncharacterized protein</fullName>
    </submittedName>
</protein>
<reference evidence="2" key="1">
    <citation type="submission" date="2016-10" db="EMBL/GenBank/DDBJ databases">
        <authorList>
            <person name="Varghese N."/>
            <person name="Submissions S."/>
        </authorList>
    </citation>
    <scope>NUCLEOTIDE SEQUENCE [LARGE SCALE GENOMIC DNA]</scope>
    <source>
        <strain evidence="2">Nm69</strain>
    </source>
</reference>
<dbReference type="AlphaFoldDB" id="A0A1I4DKK8"/>
<dbReference type="RefSeq" id="WP_090700812.1">
    <property type="nucleotide sequence ID" value="NZ_FOSP01000021.1"/>
</dbReference>
<dbReference type="OrthoDB" id="5568695at2"/>
<gene>
    <name evidence="1" type="ORF">SAMN05216302_102168</name>
</gene>
<dbReference type="EMBL" id="FOSP01000021">
    <property type="protein sequence ID" value="SFK93280.1"/>
    <property type="molecule type" value="Genomic_DNA"/>
</dbReference>
<proteinExistence type="predicted"/>
<evidence type="ECO:0000313" key="2">
    <source>
        <dbReference type="Proteomes" id="UP000199533"/>
    </source>
</evidence>
<sequence length="136" mass="15854">MTNKYHTISEIVAAVYCEQKVVFDREHGDATPLTVRRKALHGTFEHQRFAQEGRTRAVIDKRCFIATSIYGIDAPQTNLLRTWRDSVLVKSRARRLFVFCYYRLSPFVVPMIDLSAWLKKLTRSCLNLFISRLGQK</sequence>
<dbReference type="NCBIfam" id="NF041770">
    <property type="entry name" value="CFI_box_CTERM"/>
    <property type="match status" value="1"/>
</dbReference>
<organism evidence="1 2">
    <name type="scientific">Nitrosomonas aestuarii</name>
    <dbReference type="NCBI Taxonomy" id="52441"/>
    <lineage>
        <taxon>Bacteria</taxon>
        <taxon>Pseudomonadati</taxon>
        <taxon>Pseudomonadota</taxon>
        <taxon>Betaproteobacteria</taxon>
        <taxon>Nitrosomonadales</taxon>
        <taxon>Nitrosomonadaceae</taxon>
        <taxon>Nitrosomonas</taxon>
    </lineage>
</organism>
<keyword evidence="2" id="KW-1185">Reference proteome</keyword>
<evidence type="ECO:0000313" key="1">
    <source>
        <dbReference type="EMBL" id="SFK93280.1"/>
    </source>
</evidence>
<dbReference type="Proteomes" id="UP000199533">
    <property type="component" value="Unassembled WGS sequence"/>
</dbReference>
<dbReference type="STRING" id="52441.SAMN05216302_102168"/>
<name>A0A1I4DKK8_9PROT</name>